<feature type="domain" description="XLF-like N-terminal" evidence="6">
    <location>
        <begin position="17"/>
        <end position="129"/>
    </location>
</feature>
<feature type="compositionally biased region" description="Acidic residues" evidence="5">
    <location>
        <begin position="244"/>
        <end position="274"/>
    </location>
</feature>
<dbReference type="GO" id="GO:0006303">
    <property type="term" value="P:double-strand break repair via nonhomologous end joining"/>
    <property type="evidence" value="ECO:0007669"/>
    <property type="project" value="UniProtKB-ARBA"/>
</dbReference>
<evidence type="ECO:0000256" key="3">
    <source>
        <dbReference type="ARBA" id="ARBA00023204"/>
    </source>
</evidence>
<evidence type="ECO:0000259" key="6">
    <source>
        <dbReference type="Pfam" id="PF09302"/>
    </source>
</evidence>
<evidence type="ECO:0000256" key="2">
    <source>
        <dbReference type="ARBA" id="ARBA00022763"/>
    </source>
</evidence>
<evidence type="ECO:0000313" key="8">
    <source>
        <dbReference type="Proteomes" id="UP000799640"/>
    </source>
</evidence>
<keyword evidence="3" id="KW-0234">DNA repair</keyword>
<evidence type="ECO:0000256" key="4">
    <source>
        <dbReference type="ARBA" id="ARBA00023242"/>
    </source>
</evidence>
<name>A0A6G1I7D6_9PEZI</name>
<dbReference type="Pfam" id="PF09302">
    <property type="entry name" value="XLF"/>
    <property type="match status" value="1"/>
</dbReference>
<keyword evidence="2" id="KW-0227">DNA damage</keyword>
<dbReference type="InterPro" id="IPR038051">
    <property type="entry name" value="XRCC4-like_N_sf"/>
</dbReference>
<dbReference type="Gene3D" id="2.170.210.10">
    <property type="entry name" value="DNA double-strand break repair and VJ recombination XRCC4, N-terminal"/>
    <property type="match status" value="1"/>
</dbReference>
<keyword evidence="8" id="KW-1185">Reference proteome</keyword>
<reference evidence="7" key="1">
    <citation type="journal article" date="2020" name="Stud. Mycol.">
        <title>101 Dothideomycetes genomes: a test case for predicting lifestyles and emergence of pathogens.</title>
        <authorList>
            <person name="Haridas S."/>
            <person name="Albert R."/>
            <person name="Binder M."/>
            <person name="Bloem J."/>
            <person name="Labutti K."/>
            <person name="Salamov A."/>
            <person name="Andreopoulos B."/>
            <person name="Baker S."/>
            <person name="Barry K."/>
            <person name="Bills G."/>
            <person name="Bluhm B."/>
            <person name="Cannon C."/>
            <person name="Castanera R."/>
            <person name="Culley D."/>
            <person name="Daum C."/>
            <person name="Ezra D."/>
            <person name="Gonzalez J."/>
            <person name="Henrissat B."/>
            <person name="Kuo A."/>
            <person name="Liang C."/>
            <person name="Lipzen A."/>
            <person name="Lutzoni F."/>
            <person name="Magnuson J."/>
            <person name="Mondo S."/>
            <person name="Nolan M."/>
            <person name="Ohm R."/>
            <person name="Pangilinan J."/>
            <person name="Park H.-J."/>
            <person name="Ramirez L."/>
            <person name="Alfaro M."/>
            <person name="Sun H."/>
            <person name="Tritt A."/>
            <person name="Yoshinaga Y."/>
            <person name="Zwiers L.-H."/>
            <person name="Turgeon B."/>
            <person name="Goodwin S."/>
            <person name="Spatafora J."/>
            <person name="Crous P."/>
            <person name="Grigoriev I."/>
        </authorList>
    </citation>
    <scope>NUCLEOTIDE SEQUENCE</scope>
    <source>
        <strain evidence="7">CBS 262.69</strain>
    </source>
</reference>
<dbReference type="InterPro" id="IPR015381">
    <property type="entry name" value="XLF-like_N"/>
</dbReference>
<sequence>MASALKGWQPLPKQFVISNFPGPLPPLFLRLSFTEDSFTAAFTDLAALWEQTKSKAQVLEQGYSQVGPPWLDVSIPASHYAVFEDLIKLVYAPYSHATIELEASDGNILLTTKVPIPTAGIFTWEYELVRATPARFKEVIIAPLWFSGFAMQLGLDMRNVDNPVTHNEASLTMMQTLINPAPQSQWWDDMIAQPSKPRPAQGVIESSRSAPGHSEKEEKMEDSPALTPKSFRKKARSLFGLDGADNEDDDRNGNDDDEQNADNDQNGDDVDQISDDNHSLNGHDEHDTQNSCKERNPDGNDD</sequence>
<feature type="region of interest" description="Disordered" evidence="5">
    <location>
        <begin position="192"/>
        <end position="302"/>
    </location>
</feature>
<evidence type="ECO:0000256" key="1">
    <source>
        <dbReference type="ARBA" id="ARBA00004123"/>
    </source>
</evidence>
<dbReference type="AlphaFoldDB" id="A0A6G1I7D6"/>
<dbReference type="Proteomes" id="UP000799640">
    <property type="component" value="Unassembled WGS sequence"/>
</dbReference>
<keyword evidence="4" id="KW-0539">Nucleus</keyword>
<accession>A0A6G1I7D6</accession>
<protein>
    <recommendedName>
        <fullName evidence="6">XLF-like N-terminal domain-containing protein</fullName>
    </recommendedName>
</protein>
<gene>
    <name evidence="7" type="ORF">EJ06DRAFT_553037</name>
</gene>
<evidence type="ECO:0000256" key="5">
    <source>
        <dbReference type="SAM" id="MobiDB-lite"/>
    </source>
</evidence>
<dbReference type="GO" id="GO:0005634">
    <property type="term" value="C:nucleus"/>
    <property type="evidence" value="ECO:0007669"/>
    <property type="project" value="UniProtKB-SubCell"/>
</dbReference>
<feature type="compositionally biased region" description="Basic and acidic residues" evidence="5">
    <location>
        <begin position="213"/>
        <end position="222"/>
    </location>
</feature>
<comment type="subcellular location">
    <subcellularLocation>
        <location evidence="1">Nucleus</location>
    </subcellularLocation>
</comment>
<evidence type="ECO:0000313" key="7">
    <source>
        <dbReference type="EMBL" id="KAF2404094.1"/>
    </source>
</evidence>
<organism evidence="7 8">
    <name type="scientific">Trichodelitschia bisporula</name>
    <dbReference type="NCBI Taxonomy" id="703511"/>
    <lineage>
        <taxon>Eukaryota</taxon>
        <taxon>Fungi</taxon>
        <taxon>Dikarya</taxon>
        <taxon>Ascomycota</taxon>
        <taxon>Pezizomycotina</taxon>
        <taxon>Dothideomycetes</taxon>
        <taxon>Dothideomycetes incertae sedis</taxon>
        <taxon>Phaeotrichales</taxon>
        <taxon>Phaeotrichaceae</taxon>
        <taxon>Trichodelitschia</taxon>
    </lineage>
</organism>
<dbReference type="EMBL" id="ML996688">
    <property type="protein sequence ID" value="KAF2404094.1"/>
    <property type="molecule type" value="Genomic_DNA"/>
</dbReference>
<proteinExistence type="predicted"/>
<feature type="compositionally biased region" description="Basic and acidic residues" evidence="5">
    <location>
        <begin position="275"/>
        <end position="302"/>
    </location>
</feature>